<dbReference type="EMBL" id="CP019472">
    <property type="protein sequence ID" value="UQC76017.1"/>
    <property type="molecule type" value="Genomic_DNA"/>
</dbReference>
<dbReference type="RefSeq" id="XP_049137660.1">
    <property type="nucleotide sequence ID" value="XM_049296436.1"/>
</dbReference>
<feature type="compositionally biased region" description="Pro residues" evidence="1">
    <location>
        <begin position="79"/>
        <end position="91"/>
    </location>
</feature>
<feature type="region of interest" description="Disordered" evidence="1">
    <location>
        <begin position="1116"/>
        <end position="1157"/>
    </location>
</feature>
<evidence type="ECO:0000256" key="1">
    <source>
        <dbReference type="SAM" id="MobiDB-lite"/>
    </source>
</evidence>
<feature type="region of interest" description="Disordered" evidence="1">
    <location>
        <begin position="840"/>
        <end position="859"/>
    </location>
</feature>
<protein>
    <submittedName>
        <fullName evidence="2">Uncharacterized protein</fullName>
    </submittedName>
</protein>
<keyword evidence="3" id="KW-1185">Reference proteome</keyword>
<dbReference type="AlphaFoldDB" id="A0A9Q8SEQ5"/>
<feature type="compositionally biased region" description="Basic and acidic residues" evidence="1">
    <location>
        <begin position="1"/>
        <end position="17"/>
    </location>
</feature>
<reference evidence="2" key="1">
    <citation type="journal article" date="2021" name="Mol. Plant Microbe Interact.">
        <title>Complete Genome Sequence of the Plant-Pathogenic Fungus Colletotrichum lupini.</title>
        <authorList>
            <person name="Baroncelli R."/>
            <person name="Pensec F."/>
            <person name="Da Lio D."/>
            <person name="Boufleur T."/>
            <person name="Vicente I."/>
            <person name="Sarrocco S."/>
            <person name="Picot A."/>
            <person name="Baraldi E."/>
            <person name="Sukno S."/>
            <person name="Thon M."/>
            <person name="Le Floch G."/>
        </authorList>
    </citation>
    <scope>NUCLEOTIDE SEQUENCE</scope>
    <source>
        <strain evidence="2">IMI 504893</strain>
    </source>
</reference>
<sequence length="1157" mass="127444">MKREAWKSRNGKMEGKKPLPPSGRINDRGSHHLTGSPSGQDPPWPAWGASFDVSPQIRSDPSGVRGGSQILPRLLPLPTAAPSPHPPHAPPLVNPVVPSSPLQAWRLSPLLIDGNYPPFLLIRLPPNHRGIARPIASWKALPHLIRIAQSGNTVQPWCFSGVRASTLHRLLLDSIQGLNTLARNPYSLTACKGLNLRMPEIDYSDTVPLLPPCLAISSIPGLSSVTVCVPSNFVLDQESVPISLQATYTKAHCSQSFSAGIEPTLRPASPLAAHLPAYHAWLRELAPNSGCGGFPWPGTADLPFALPKFRYSGRQSEDQTTSTRRLSLPVAKLALQSQRLLLALHIYRLSCLVSDVSNSSRHGRLMCRNNQLLETSGVNSPWRRITCLNGCLESSDPWSASEDRPSATFSLERPFRDLQRLLYTMVALGCRWLSLSATALANDYALRQIGVIRDFRRLSNPRFPRRNLHLARRIEVIEQVGIHDGSTKCQFILPIRRTITSAGACVYFELPKHSGCMVPERDAEIQPDFALSIVMASDKLLDEAGVAGETFTKAPWHQASQVPKTIRTLVWCEDINYVGFQSRGLTARILIGWDGTGFSFASIQGCLIDTGHAGLSANRAEATLGWGGCVIEEIHGWIWLLIAHSGARFRLLPAPLEEGVVCHTMMANAEESEMRPSHVLRSYDKNNFGRNRNVVFSTPRKPERAGRLLAGTGREPSHALLGGHRTGAASPIFFASFTRLIDEIRTRSPHTLVSLACVSLQPRQIATPSSHNPGGFAKLRTRQLPISAGLLVQEVSACVLGSASGGTIKRKEYLSFCLSGPRGCLNSEIMFRRAHRAKDLAPEVKQTDTGVPPSTLSQAKQPRFIPNDWTHLIYSIVQIQSSALPREHWPLELTRQATGSSNRNAFQVGQRRHAALPQTPPVSTSLATCFVALAIDFSEITTPILIGLGVSSSTYRFKMLWRVVRIEAAIWRRSEETQQKRVALDRFPVADTEDNTIELQRTDYRHCGPHRHAALRSDCFTASEVVMRQDLRIRAGMPIPGKQAMADALTSGEVVRAPPQLRQGEKDWQFAWTERNRNAIWQSDLCTKHCLVAFAAAAAAAALSAHKPKELNFDEPEEFTSCVPGPTASRHPTTEPTTPWWPKMGYGKGKKQPSPES</sequence>
<proteinExistence type="predicted"/>
<accession>A0A9Q8SEQ5</accession>
<evidence type="ECO:0000313" key="2">
    <source>
        <dbReference type="EMBL" id="UQC76017.1"/>
    </source>
</evidence>
<gene>
    <name evidence="2" type="ORF">CLUP02_17527</name>
</gene>
<feature type="region of interest" description="Disordered" evidence="1">
    <location>
        <begin position="1"/>
        <end position="91"/>
    </location>
</feature>
<organism evidence="2 3">
    <name type="scientific">Colletotrichum lupini</name>
    <dbReference type="NCBI Taxonomy" id="145971"/>
    <lineage>
        <taxon>Eukaryota</taxon>
        <taxon>Fungi</taxon>
        <taxon>Dikarya</taxon>
        <taxon>Ascomycota</taxon>
        <taxon>Pezizomycotina</taxon>
        <taxon>Sordariomycetes</taxon>
        <taxon>Hypocreomycetidae</taxon>
        <taxon>Glomerellales</taxon>
        <taxon>Glomerellaceae</taxon>
        <taxon>Colletotrichum</taxon>
        <taxon>Colletotrichum acutatum species complex</taxon>
    </lineage>
</organism>
<name>A0A9Q8SEQ5_9PEZI</name>
<dbReference type="Proteomes" id="UP000830671">
    <property type="component" value="Chromosome 10"/>
</dbReference>
<evidence type="ECO:0000313" key="3">
    <source>
        <dbReference type="Proteomes" id="UP000830671"/>
    </source>
</evidence>
<feature type="compositionally biased region" description="Polar residues" evidence="1">
    <location>
        <begin position="847"/>
        <end position="859"/>
    </location>
</feature>
<dbReference type="KEGG" id="clup:CLUP02_17527"/>
<dbReference type="GeneID" id="73351446"/>